<dbReference type="Proteomes" id="UP000632273">
    <property type="component" value="Unassembled WGS sequence"/>
</dbReference>
<protein>
    <recommendedName>
        <fullName evidence="3">Gliding motility-associated C-terminal domain-containing protein</fullName>
    </recommendedName>
</protein>
<dbReference type="InterPro" id="IPR013783">
    <property type="entry name" value="Ig-like_fold"/>
</dbReference>
<evidence type="ECO:0000313" key="2">
    <source>
        <dbReference type="Proteomes" id="UP000632273"/>
    </source>
</evidence>
<accession>A0ABQ1UVY6</accession>
<dbReference type="EMBL" id="BMHT01000014">
    <property type="protein sequence ID" value="GGF28196.1"/>
    <property type="molecule type" value="Genomic_DNA"/>
</dbReference>
<comment type="caution">
    <text evidence="1">The sequence shown here is derived from an EMBL/GenBank/DDBJ whole genome shotgun (WGS) entry which is preliminary data.</text>
</comment>
<reference evidence="2" key="1">
    <citation type="journal article" date="2019" name="Int. J. Syst. Evol. Microbiol.">
        <title>The Global Catalogue of Microorganisms (GCM) 10K type strain sequencing project: providing services to taxonomists for standard genome sequencing and annotation.</title>
        <authorList>
            <consortium name="The Broad Institute Genomics Platform"/>
            <consortium name="The Broad Institute Genome Sequencing Center for Infectious Disease"/>
            <person name="Wu L."/>
            <person name="Ma J."/>
        </authorList>
    </citation>
    <scope>NUCLEOTIDE SEQUENCE [LARGE SCALE GENOMIC DNA]</scope>
    <source>
        <strain evidence="2">CGMCC 1.15197</strain>
    </source>
</reference>
<organism evidence="1 2">
    <name type="scientific">Hymenobacter cavernae</name>
    <dbReference type="NCBI Taxonomy" id="2044852"/>
    <lineage>
        <taxon>Bacteria</taxon>
        <taxon>Pseudomonadati</taxon>
        <taxon>Bacteroidota</taxon>
        <taxon>Cytophagia</taxon>
        <taxon>Cytophagales</taxon>
        <taxon>Hymenobacteraceae</taxon>
        <taxon>Hymenobacter</taxon>
    </lineage>
</organism>
<name>A0ABQ1UVY6_9BACT</name>
<dbReference type="Pfam" id="PF13585">
    <property type="entry name" value="CHU_C"/>
    <property type="match status" value="1"/>
</dbReference>
<evidence type="ECO:0000313" key="1">
    <source>
        <dbReference type="EMBL" id="GGF28196.1"/>
    </source>
</evidence>
<sequence>MLLFTRASWLCIFYLLVGLLASSRLARAQAPTKLWDKTFGGSGEDNLRVLQPTPDGGYLLGGESSSGLNGDKAQASKGATDFWLVKIDAQGNKQWDKTYGGTAAEELFAIQPTSDGGYVLGGSSLSGSSGDKTQPSQGGYDYWVVKIDGQGNKQWDKAFGGASGDQVTALQLTQDGGYLLGGSSRSGISGDKTQRNVGAFDYWIIKLDAQGNKLWDRTFGGTAFDYLYALQPTKDGGYVLGGHSSSGLGEDKTQPNKGEWDYWVVKLDANGTKLWDKTIGGVGYNYLYALQSTSDGGYVLGGASTSGVSGDKTQANKGLIDYWIVKLDANGTKQWDKTFGGTGQDELRAMQLTPDGGYVLGGLSMSGISGDKSQGTQGVGYDYWVIKLDASGTKQWDKTLGGSMGEILYALQPTNDGGYLLGGYSDSGLGGDKTQVGQGGHDYWIVKLSNNLAPTAQISGPTSLCPGGQVVLTAATTPAATTYLWSTGATTPTLPVTQPGTYSVVVTFADGQTRTVQHQVGAFSTTLQITGDSLLVNSRPLALTAATTGATSYLWSTGATTPSISVEQPGTYSVTATYAGGCTRQASYRVRNAPTSTLPDMALPILYIPNVITPNADRLNDRFVVQGLAGQDWTLEVYNRWGRQVYHDVHYRNTWGEQAPAGVYYYVLRPAATTTPYKGWVQVIR</sequence>
<dbReference type="PANTHER" id="PTHR42754">
    <property type="entry name" value="ENDOGLUCANASE"/>
    <property type="match status" value="1"/>
</dbReference>
<dbReference type="SUPFAM" id="SSF82171">
    <property type="entry name" value="DPP6 N-terminal domain-like"/>
    <property type="match status" value="1"/>
</dbReference>
<keyword evidence="2" id="KW-1185">Reference proteome</keyword>
<evidence type="ECO:0008006" key="3">
    <source>
        <dbReference type="Google" id="ProtNLM"/>
    </source>
</evidence>
<dbReference type="Gene3D" id="2.60.40.10">
    <property type="entry name" value="Immunoglobulins"/>
    <property type="match status" value="1"/>
</dbReference>
<proteinExistence type="predicted"/>
<dbReference type="Gene3D" id="2.80.10.50">
    <property type="match status" value="1"/>
</dbReference>
<gene>
    <name evidence="1" type="ORF">GCM10011383_44940</name>
</gene>
<dbReference type="RefSeq" id="WP_188816346.1">
    <property type="nucleotide sequence ID" value="NZ_BMHT01000014.1"/>
</dbReference>
<dbReference type="PANTHER" id="PTHR42754:SF1">
    <property type="entry name" value="LIPOPROTEIN"/>
    <property type="match status" value="1"/>
</dbReference>